<dbReference type="Gene3D" id="1.25.40.20">
    <property type="entry name" value="Ankyrin repeat-containing domain"/>
    <property type="match status" value="2"/>
</dbReference>
<organism evidence="5 6">
    <name type="scientific">Stachybotrys elegans</name>
    <dbReference type="NCBI Taxonomy" id="80388"/>
    <lineage>
        <taxon>Eukaryota</taxon>
        <taxon>Fungi</taxon>
        <taxon>Dikarya</taxon>
        <taxon>Ascomycota</taxon>
        <taxon>Pezizomycotina</taxon>
        <taxon>Sordariomycetes</taxon>
        <taxon>Hypocreomycetidae</taxon>
        <taxon>Hypocreales</taxon>
        <taxon>Stachybotryaceae</taxon>
        <taxon>Stachybotrys</taxon>
    </lineage>
</organism>
<keyword evidence="2 3" id="KW-0040">ANK repeat</keyword>
<feature type="repeat" description="ANK" evidence="3">
    <location>
        <begin position="279"/>
        <end position="311"/>
    </location>
</feature>
<protein>
    <submittedName>
        <fullName evidence="5">Ankyrin repeat-containing domain protein</fullName>
    </submittedName>
</protein>
<reference evidence="5" key="1">
    <citation type="journal article" date="2021" name="Nat. Commun.">
        <title>Genetic determinants of endophytism in the Arabidopsis root mycobiome.</title>
        <authorList>
            <person name="Mesny F."/>
            <person name="Miyauchi S."/>
            <person name="Thiergart T."/>
            <person name="Pickel B."/>
            <person name="Atanasova L."/>
            <person name="Karlsson M."/>
            <person name="Huettel B."/>
            <person name="Barry K.W."/>
            <person name="Haridas S."/>
            <person name="Chen C."/>
            <person name="Bauer D."/>
            <person name="Andreopoulos W."/>
            <person name="Pangilinan J."/>
            <person name="LaButti K."/>
            <person name="Riley R."/>
            <person name="Lipzen A."/>
            <person name="Clum A."/>
            <person name="Drula E."/>
            <person name="Henrissat B."/>
            <person name="Kohler A."/>
            <person name="Grigoriev I.V."/>
            <person name="Martin F.M."/>
            <person name="Hacquard S."/>
        </authorList>
    </citation>
    <scope>NUCLEOTIDE SEQUENCE</scope>
    <source>
        <strain evidence="5">MPI-CAGE-CH-0235</strain>
    </source>
</reference>
<dbReference type="SUPFAM" id="SSF48403">
    <property type="entry name" value="Ankyrin repeat"/>
    <property type="match status" value="1"/>
</dbReference>
<dbReference type="SMART" id="SM00248">
    <property type="entry name" value="ANK"/>
    <property type="match status" value="7"/>
</dbReference>
<dbReference type="Pfam" id="PF12796">
    <property type="entry name" value="Ank_2"/>
    <property type="match status" value="2"/>
</dbReference>
<feature type="region of interest" description="Disordered" evidence="4">
    <location>
        <begin position="113"/>
        <end position="134"/>
    </location>
</feature>
<evidence type="ECO:0000256" key="1">
    <source>
        <dbReference type="ARBA" id="ARBA00022737"/>
    </source>
</evidence>
<evidence type="ECO:0000256" key="3">
    <source>
        <dbReference type="PROSITE-ProRule" id="PRU00023"/>
    </source>
</evidence>
<dbReference type="Pfam" id="PF00023">
    <property type="entry name" value="Ank"/>
    <property type="match status" value="1"/>
</dbReference>
<gene>
    <name evidence="5" type="ORF">B0I35DRAFT_420324</name>
</gene>
<dbReference type="PROSITE" id="PS50297">
    <property type="entry name" value="ANK_REP_REGION"/>
    <property type="match status" value="1"/>
</dbReference>
<dbReference type="InterPro" id="IPR002110">
    <property type="entry name" value="Ankyrin_rpt"/>
</dbReference>
<dbReference type="InterPro" id="IPR036770">
    <property type="entry name" value="Ankyrin_rpt-contain_sf"/>
</dbReference>
<sequence length="386" mass="41868">MTLKYFRDPERQRDARAHERQVLESQDADLATYAAYFDELAVHREEEWRLPPGWEVVAPAGTLGTDSPVFANRHTRSATTVKPPLYKGPGTAAGDGREANQYAYLPDWTRIAPFTDDHNTNEDEDEEEDSGAGHYSGLHYAVMKGDVNLARNLVLLQKEVDMESPSGFTPLQLAVLQNEVEMVKLLLAHGADLSRACPPSPEGVAMLPICVAVAQGCIKMAQVLLDAGADPDAKSDKPSSTAVNSLSALHVCQTTSDNPAMTELLARRGANINIRDNRYKVTPLAAAVGYGREASVRVLLSLGADRTSRDIEGNSVLHLAVMGGHHGILAALLEDWTSDDQAGGLPPCNLSDVNNHGQTAFDLAVQQKDDKSVELLFSRGMKELCM</sequence>
<feature type="repeat" description="ANK" evidence="3">
    <location>
        <begin position="244"/>
        <end position="277"/>
    </location>
</feature>
<name>A0A8K0WYG5_9HYPO</name>
<evidence type="ECO:0000256" key="2">
    <source>
        <dbReference type="ARBA" id="ARBA00023043"/>
    </source>
</evidence>
<dbReference type="PROSITE" id="PS50088">
    <property type="entry name" value="ANK_REPEAT"/>
    <property type="match status" value="4"/>
</dbReference>
<feature type="repeat" description="ANK" evidence="3">
    <location>
        <begin position="204"/>
        <end position="236"/>
    </location>
</feature>
<evidence type="ECO:0000256" key="4">
    <source>
        <dbReference type="SAM" id="MobiDB-lite"/>
    </source>
</evidence>
<dbReference type="EMBL" id="JAGPNK010000001">
    <property type="protein sequence ID" value="KAH7329489.1"/>
    <property type="molecule type" value="Genomic_DNA"/>
</dbReference>
<keyword evidence="1" id="KW-0677">Repeat</keyword>
<evidence type="ECO:0000313" key="6">
    <source>
        <dbReference type="Proteomes" id="UP000813444"/>
    </source>
</evidence>
<accession>A0A8K0WYG5</accession>
<dbReference type="AlphaFoldDB" id="A0A8K0WYG5"/>
<proteinExistence type="predicted"/>
<keyword evidence="6" id="KW-1185">Reference proteome</keyword>
<dbReference type="OrthoDB" id="195446at2759"/>
<dbReference type="PANTHER" id="PTHR24198">
    <property type="entry name" value="ANKYRIN REPEAT AND PROTEIN KINASE DOMAIN-CONTAINING PROTEIN"/>
    <property type="match status" value="1"/>
</dbReference>
<dbReference type="PANTHER" id="PTHR24198:SF165">
    <property type="entry name" value="ANKYRIN REPEAT-CONTAINING PROTEIN-RELATED"/>
    <property type="match status" value="1"/>
</dbReference>
<feature type="repeat" description="ANK" evidence="3">
    <location>
        <begin position="166"/>
        <end position="194"/>
    </location>
</feature>
<comment type="caution">
    <text evidence="5">The sequence shown here is derived from an EMBL/GenBank/DDBJ whole genome shotgun (WGS) entry which is preliminary data.</text>
</comment>
<feature type="region of interest" description="Disordered" evidence="4">
    <location>
        <begin position="1"/>
        <end position="21"/>
    </location>
</feature>
<dbReference type="Proteomes" id="UP000813444">
    <property type="component" value="Unassembled WGS sequence"/>
</dbReference>
<evidence type="ECO:0000313" key="5">
    <source>
        <dbReference type="EMBL" id="KAH7329489.1"/>
    </source>
</evidence>